<name>A0A7S4EVF5_CHRCT</name>
<evidence type="ECO:0000256" key="2">
    <source>
        <dbReference type="ARBA" id="ARBA00022490"/>
    </source>
</evidence>
<dbReference type="SUPFAM" id="SSF55060">
    <property type="entry name" value="GHMP Kinase, C-terminal domain"/>
    <property type="match status" value="1"/>
</dbReference>
<dbReference type="InterPro" id="IPR006206">
    <property type="entry name" value="Mevalonate/galactokinase"/>
</dbReference>
<keyword evidence="7" id="KW-0067">ATP-binding</keyword>
<dbReference type="InterPro" id="IPR006204">
    <property type="entry name" value="GHMP_kinase_N_dom"/>
</dbReference>
<dbReference type="PROSITE" id="PS00627">
    <property type="entry name" value="GHMP_KINASES_ATP"/>
    <property type="match status" value="1"/>
</dbReference>
<dbReference type="PIRSF" id="PIRSF000530">
    <property type="entry name" value="Galactokinase"/>
    <property type="match status" value="1"/>
</dbReference>
<dbReference type="PANTHER" id="PTHR10457">
    <property type="entry name" value="MEVALONATE KINASE/GALACTOKINASE"/>
    <property type="match status" value="1"/>
</dbReference>
<keyword evidence="3" id="KW-0808">Transferase</keyword>
<feature type="transmembrane region" description="Helical" evidence="10">
    <location>
        <begin position="410"/>
        <end position="431"/>
    </location>
</feature>
<dbReference type="InterPro" id="IPR036554">
    <property type="entry name" value="GHMP_kinase_C_sf"/>
</dbReference>
<dbReference type="EMBL" id="HBIZ01013685">
    <property type="protein sequence ID" value="CAE0755728.1"/>
    <property type="molecule type" value="Transcribed_RNA"/>
</dbReference>
<dbReference type="InterPro" id="IPR006203">
    <property type="entry name" value="GHMP_knse_ATP-bd_CS"/>
</dbReference>
<evidence type="ECO:0000256" key="4">
    <source>
        <dbReference type="ARBA" id="ARBA00022723"/>
    </source>
</evidence>
<evidence type="ECO:0000256" key="7">
    <source>
        <dbReference type="ARBA" id="ARBA00022840"/>
    </source>
</evidence>
<evidence type="ECO:0000256" key="5">
    <source>
        <dbReference type="ARBA" id="ARBA00022741"/>
    </source>
</evidence>
<evidence type="ECO:0000256" key="10">
    <source>
        <dbReference type="SAM" id="Phobius"/>
    </source>
</evidence>
<dbReference type="Pfam" id="PF08544">
    <property type="entry name" value="GHMP_kinases_C"/>
    <property type="match status" value="1"/>
</dbReference>
<dbReference type="PROSITE" id="PS00106">
    <property type="entry name" value="GALACTOKINASE"/>
    <property type="match status" value="1"/>
</dbReference>
<keyword evidence="2" id="KW-0963">Cytoplasm</keyword>
<keyword evidence="8" id="KW-0460">Magnesium</keyword>
<evidence type="ECO:0000259" key="13">
    <source>
        <dbReference type="Pfam" id="PF10509"/>
    </source>
</evidence>
<dbReference type="FunFam" id="3.30.230.10:FF:000017">
    <property type="entry name" value="Galactokinase"/>
    <property type="match status" value="1"/>
</dbReference>
<dbReference type="Gene3D" id="3.30.70.890">
    <property type="entry name" value="GHMP kinase, C-terminal domain"/>
    <property type="match status" value="1"/>
</dbReference>
<protein>
    <recommendedName>
        <fullName evidence="15">Galactokinase</fullName>
    </recommendedName>
</protein>
<reference evidence="14" key="1">
    <citation type="submission" date="2021-01" db="EMBL/GenBank/DDBJ databases">
        <authorList>
            <person name="Corre E."/>
            <person name="Pelletier E."/>
            <person name="Niang G."/>
            <person name="Scheremetjew M."/>
            <person name="Finn R."/>
            <person name="Kale V."/>
            <person name="Holt S."/>
            <person name="Cochrane G."/>
            <person name="Meng A."/>
            <person name="Brown T."/>
            <person name="Cohen L."/>
        </authorList>
    </citation>
    <scope>NUCLEOTIDE SEQUENCE</scope>
    <source>
        <strain evidence="14">CCMP645</strain>
    </source>
</reference>
<dbReference type="GO" id="GO:0006012">
    <property type="term" value="P:galactose metabolic process"/>
    <property type="evidence" value="ECO:0007669"/>
    <property type="project" value="InterPro"/>
</dbReference>
<dbReference type="GO" id="GO:0005524">
    <property type="term" value="F:ATP binding"/>
    <property type="evidence" value="ECO:0007669"/>
    <property type="project" value="UniProtKB-KW"/>
</dbReference>
<accession>A0A7S4EVF5</accession>
<dbReference type="InterPro" id="IPR014721">
    <property type="entry name" value="Ribsml_uS5_D2-typ_fold_subgr"/>
</dbReference>
<feature type="domain" description="GHMP kinase N-terminal" evidence="11">
    <location>
        <begin position="93"/>
        <end position="182"/>
    </location>
</feature>
<dbReference type="PRINTS" id="PR00473">
    <property type="entry name" value="GALCTOKINASE"/>
</dbReference>
<evidence type="ECO:0000313" key="14">
    <source>
        <dbReference type="EMBL" id="CAE0755728.1"/>
    </source>
</evidence>
<dbReference type="InterPro" id="IPR019741">
    <property type="entry name" value="Galactokinase_CS"/>
</dbReference>
<evidence type="ECO:0000256" key="3">
    <source>
        <dbReference type="ARBA" id="ARBA00022679"/>
    </source>
</evidence>
<dbReference type="AlphaFoldDB" id="A0A7S4EVF5"/>
<dbReference type="FunFam" id="3.30.70.890:FF:000001">
    <property type="entry name" value="Galactokinase"/>
    <property type="match status" value="1"/>
</dbReference>
<evidence type="ECO:0000256" key="8">
    <source>
        <dbReference type="ARBA" id="ARBA00022842"/>
    </source>
</evidence>
<keyword evidence="4" id="KW-0479">Metal-binding</keyword>
<evidence type="ECO:0000259" key="11">
    <source>
        <dbReference type="Pfam" id="PF00288"/>
    </source>
</evidence>
<dbReference type="NCBIfam" id="TIGR00131">
    <property type="entry name" value="gal_kin"/>
    <property type="match status" value="1"/>
</dbReference>
<dbReference type="InterPro" id="IPR019539">
    <property type="entry name" value="GalKase_N"/>
</dbReference>
<evidence type="ECO:0000256" key="6">
    <source>
        <dbReference type="ARBA" id="ARBA00022777"/>
    </source>
</evidence>
<organism evidence="14">
    <name type="scientific">Chrysotila carterae</name>
    <name type="common">Marine alga</name>
    <name type="synonym">Syracosphaera carterae</name>
    <dbReference type="NCBI Taxonomy" id="13221"/>
    <lineage>
        <taxon>Eukaryota</taxon>
        <taxon>Haptista</taxon>
        <taxon>Haptophyta</taxon>
        <taxon>Prymnesiophyceae</taxon>
        <taxon>Isochrysidales</taxon>
        <taxon>Isochrysidaceae</taxon>
        <taxon>Chrysotila</taxon>
    </lineage>
</organism>
<evidence type="ECO:0008006" key="15">
    <source>
        <dbReference type="Google" id="ProtNLM"/>
    </source>
</evidence>
<dbReference type="Gene3D" id="3.30.230.10">
    <property type="match status" value="1"/>
</dbReference>
<comment type="similarity">
    <text evidence="1">Belongs to the GHMP kinase family. GalK subfamily.</text>
</comment>
<dbReference type="SUPFAM" id="SSF54211">
    <property type="entry name" value="Ribosomal protein S5 domain 2-like"/>
    <property type="match status" value="1"/>
</dbReference>
<feature type="domain" description="GHMP kinase C-terminal" evidence="12">
    <location>
        <begin position="286"/>
        <end position="367"/>
    </location>
</feature>
<keyword evidence="10" id="KW-0472">Membrane</keyword>
<dbReference type="Pfam" id="PF10509">
    <property type="entry name" value="GalKase_gal_bdg"/>
    <property type="match status" value="1"/>
</dbReference>
<sequence length="435" mass="46562">MALVSACKQLFTDSFNAEPTLVVSAPGRCNLIGEHTDYNEGFVMPFCIARTTVIAARRLPGSRCRVTSANEGKGIVHEFVGDATLKPVDDYTNYIRGVVYQYLKDLPGGVCGFEAAVLSNVPLGGGLSSSASVEVAIGTMIEGLYDLTVTPTEKALRCQKCEHDFCDTPCGIMDQFISACGKSGHALLIDCRKPYPTEHVPIDDPDLALVIANSNVKHKLSGSEYPDRVRQCKEACAAMRSAGHADVRFLRDATLEQLASAKGIDPVVAARARHVISEDQRTLQAKEALKARDYRRVGALMVESHRSLRDDYEVSTVELDTLVEIAMTVEGVFGSRMTGGGFGGCTVTLLKKSSVPALLKAIAAEYPKRTGGKQASCFATQPAVGAMVLQNGEGAVPEACGALQTRPRRMLQFGSGFGAGVIATLAATFLLRLRH</sequence>
<dbReference type="PANTHER" id="PTHR10457:SF7">
    <property type="entry name" value="GALACTOKINASE-RELATED"/>
    <property type="match status" value="1"/>
</dbReference>
<dbReference type="GO" id="GO:0004335">
    <property type="term" value="F:galactokinase activity"/>
    <property type="evidence" value="ECO:0007669"/>
    <property type="project" value="InterPro"/>
</dbReference>
<proteinExistence type="inferred from homology"/>
<evidence type="ECO:0000256" key="1">
    <source>
        <dbReference type="ARBA" id="ARBA00006566"/>
    </source>
</evidence>
<dbReference type="GO" id="GO:0046872">
    <property type="term" value="F:metal ion binding"/>
    <property type="evidence" value="ECO:0007669"/>
    <property type="project" value="UniProtKB-KW"/>
</dbReference>
<dbReference type="PRINTS" id="PR00959">
    <property type="entry name" value="MEVGALKINASE"/>
</dbReference>
<gene>
    <name evidence="14" type="ORF">PCAR00345_LOCUS8316</name>
</gene>
<keyword evidence="6" id="KW-0418">Kinase</keyword>
<dbReference type="InterPro" id="IPR000705">
    <property type="entry name" value="Galactokinase"/>
</dbReference>
<keyword evidence="10" id="KW-1133">Transmembrane helix</keyword>
<dbReference type="InterPro" id="IPR020568">
    <property type="entry name" value="Ribosomal_Su5_D2-typ_SF"/>
</dbReference>
<dbReference type="Pfam" id="PF00288">
    <property type="entry name" value="GHMP_kinases_N"/>
    <property type="match status" value="1"/>
</dbReference>
<keyword evidence="5" id="KW-0547">Nucleotide-binding</keyword>
<keyword evidence="9" id="KW-0119">Carbohydrate metabolism</keyword>
<keyword evidence="10" id="KW-0812">Transmembrane</keyword>
<evidence type="ECO:0000256" key="9">
    <source>
        <dbReference type="ARBA" id="ARBA00023277"/>
    </source>
</evidence>
<dbReference type="InterPro" id="IPR013750">
    <property type="entry name" value="GHMP_kinase_C_dom"/>
</dbReference>
<dbReference type="GO" id="GO:0005829">
    <property type="term" value="C:cytosol"/>
    <property type="evidence" value="ECO:0007669"/>
    <property type="project" value="TreeGrafter"/>
</dbReference>
<evidence type="ECO:0000259" key="12">
    <source>
        <dbReference type="Pfam" id="PF08544"/>
    </source>
</evidence>
<feature type="domain" description="Galactokinase N-terminal" evidence="13">
    <location>
        <begin position="10"/>
        <end position="58"/>
    </location>
</feature>